<dbReference type="InterPro" id="IPR005025">
    <property type="entry name" value="FMN_Rdtase-like_dom"/>
</dbReference>
<dbReference type="AlphaFoldDB" id="G7WAR4"/>
<dbReference type="RefSeq" id="WP_014183944.1">
    <property type="nucleotide sequence ID" value="NC_016584.1"/>
</dbReference>
<dbReference type="Gene3D" id="3.40.50.360">
    <property type="match status" value="1"/>
</dbReference>
<dbReference type="PANTHER" id="PTHR43278:SF2">
    <property type="entry name" value="IRON-SULFUR FLAVOPROTEIN"/>
    <property type="match status" value="1"/>
</dbReference>
<keyword evidence="2" id="KW-0288">FMN</keyword>
<evidence type="ECO:0000313" key="4">
    <source>
        <dbReference type="EMBL" id="AET67125.1"/>
    </source>
</evidence>
<reference evidence="4" key="1">
    <citation type="journal article" date="2012" name="J. Bacteriol.">
        <title>Complete genome sequences of Desulfosporosinus orientis DSM765T, Desulfosporosinus youngiae DSM17734T, Desulfosporosinus meridiei DSM13257T, and Desulfosporosinus acidiphilus DSM22704T.</title>
        <authorList>
            <person name="Pester M."/>
            <person name="Brambilla E."/>
            <person name="Alazard D."/>
            <person name="Rattei T."/>
            <person name="Weinmaier T."/>
            <person name="Han J."/>
            <person name="Lucas S."/>
            <person name="Lapidus A."/>
            <person name="Cheng J.F."/>
            <person name="Goodwin L."/>
            <person name="Pitluck S."/>
            <person name="Peters L."/>
            <person name="Ovchinnikova G."/>
            <person name="Teshima H."/>
            <person name="Detter J.C."/>
            <person name="Han C.S."/>
            <person name="Tapia R."/>
            <person name="Land M.L."/>
            <person name="Hauser L."/>
            <person name="Kyrpides N.C."/>
            <person name="Ivanova N.N."/>
            <person name="Pagani I."/>
            <person name="Huntmann M."/>
            <person name="Wei C.L."/>
            <person name="Davenport K.W."/>
            <person name="Daligault H."/>
            <person name="Chain P.S."/>
            <person name="Chen A."/>
            <person name="Mavromatis K."/>
            <person name="Markowitz V."/>
            <person name="Szeto E."/>
            <person name="Mikhailova N."/>
            <person name="Pati A."/>
            <person name="Wagner M."/>
            <person name="Woyke T."/>
            <person name="Ollivier B."/>
            <person name="Klenk H.P."/>
            <person name="Spring S."/>
            <person name="Loy A."/>
        </authorList>
    </citation>
    <scope>NUCLEOTIDE SEQUENCE [LARGE SCALE GENOMIC DNA]</scope>
    <source>
        <strain evidence="4">DSM 765</strain>
    </source>
</reference>
<dbReference type="Proteomes" id="UP000006346">
    <property type="component" value="Chromosome"/>
</dbReference>
<dbReference type="STRING" id="768706.Desor_1468"/>
<dbReference type="eggNOG" id="COG0655">
    <property type="taxonomic scope" value="Bacteria"/>
</dbReference>
<accession>G7WAR4</accession>
<evidence type="ECO:0000256" key="2">
    <source>
        <dbReference type="ARBA" id="ARBA00022643"/>
    </source>
</evidence>
<evidence type="ECO:0000256" key="1">
    <source>
        <dbReference type="ARBA" id="ARBA00022630"/>
    </source>
</evidence>
<dbReference type="KEGG" id="dor:Desor_1468"/>
<dbReference type="OrthoDB" id="9805976at2"/>
<protein>
    <submittedName>
        <fullName evidence="4">NADPH-dependent FMN reductase</fullName>
    </submittedName>
</protein>
<dbReference type="EMBL" id="CP003108">
    <property type="protein sequence ID" value="AET67125.1"/>
    <property type="molecule type" value="Genomic_DNA"/>
</dbReference>
<dbReference type="PATRIC" id="fig|768706.3.peg.1456"/>
<keyword evidence="5" id="KW-1185">Reference proteome</keyword>
<dbReference type="GO" id="GO:0016491">
    <property type="term" value="F:oxidoreductase activity"/>
    <property type="evidence" value="ECO:0007669"/>
    <property type="project" value="InterPro"/>
</dbReference>
<evidence type="ECO:0000313" key="5">
    <source>
        <dbReference type="Proteomes" id="UP000006346"/>
    </source>
</evidence>
<keyword evidence="1" id="KW-0285">Flavoprotein</keyword>
<feature type="domain" description="NADPH-dependent FMN reductase-like" evidence="3">
    <location>
        <begin position="1"/>
        <end position="123"/>
    </location>
</feature>
<organism evidence="4 5">
    <name type="scientific">Desulfosporosinus orientis (strain ATCC 19365 / DSM 765 / NCIMB 8382 / VKM B-1628 / Singapore I)</name>
    <name type="common">Desulfotomaculum orientis</name>
    <dbReference type="NCBI Taxonomy" id="768706"/>
    <lineage>
        <taxon>Bacteria</taxon>
        <taxon>Bacillati</taxon>
        <taxon>Bacillota</taxon>
        <taxon>Clostridia</taxon>
        <taxon>Eubacteriales</taxon>
        <taxon>Desulfitobacteriaceae</taxon>
        <taxon>Desulfosporosinus</taxon>
    </lineage>
</organism>
<dbReference type="Pfam" id="PF03358">
    <property type="entry name" value="FMN_red"/>
    <property type="match status" value="1"/>
</dbReference>
<proteinExistence type="predicted"/>
<evidence type="ECO:0000259" key="3">
    <source>
        <dbReference type="Pfam" id="PF03358"/>
    </source>
</evidence>
<dbReference type="HOGENOM" id="CLU_050993_6_1_9"/>
<sequence>MKVLVITGSPHSRGTTALLADEFCVGAKDAGHEVIRFETAKLNVHPCLGCYHCRDNDGSCVYDDDMTHVYPHLLTSEVVVLVTPLYYFGMTAQLKRVIDRFFAINPRLRKTPKGLYLIAACGDKDNWAMDALLVHFQTLCRYLHWQEGGKVLAIGAYTREDLKDSDYLMRAKNLGREL</sequence>
<dbReference type="InterPro" id="IPR029039">
    <property type="entry name" value="Flavoprotein-like_sf"/>
</dbReference>
<dbReference type="SUPFAM" id="SSF52218">
    <property type="entry name" value="Flavoproteins"/>
    <property type="match status" value="1"/>
</dbReference>
<dbReference type="InterPro" id="IPR051796">
    <property type="entry name" value="ISF_SsuE-like"/>
</dbReference>
<gene>
    <name evidence="4" type="ordered locus">Desor_1468</name>
</gene>
<dbReference type="PANTHER" id="PTHR43278">
    <property type="entry name" value="NAD(P)H-DEPENDENT FMN-CONTAINING OXIDOREDUCTASE YWQN-RELATED"/>
    <property type="match status" value="1"/>
</dbReference>
<name>G7WAR4_DESOD</name>